<dbReference type="GO" id="GO:0016829">
    <property type="term" value="F:lyase activity"/>
    <property type="evidence" value="ECO:0007669"/>
    <property type="project" value="UniProtKB-KW"/>
</dbReference>
<reference evidence="2" key="1">
    <citation type="journal article" date="2018" name="Genome Announc.">
        <title>Ignatzschineria cameli sp. nov., isolated from necrotic foot tissue of dromedaries (Camelus dromedarius) and associated maggots (Wohlfahrtia species) in Dubai.</title>
        <authorList>
            <person name="Tsang C.C."/>
            <person name="Tang J.Y."/>
            <person name="Fong J.Y."/>
            <person name="Kinne J."/>
            <person name="Lee H.H."/>
            <person name="Joseph M."/>
            <person name="Jose S."/>
            <person name="Schuster R.K."/>
            <person name="Tang Y."/>
            <person name="Sivakumar S."/>
            <person name="Chen J.H."/>
            <person name="Teng J.L."/>
            <person name="Lau S.K."/>
            <person name="Wernery U."/>
            <person name="Woo P.C."/>
        </authorList>
    </citation>
    <scope>NUCLEOTIDE SEQUENCE</scope>
    <source>
        <strain evidence="2">UAE-HKU57</strain>
        <strain evidence="3">UAE-HKU58</strain>
    </source>
</reference>
<evidence type="ECO:0000259" key="1">
    <source>
        <dbReference type="Pfam" id="PF07287"/>
    </source>
</evidence>
<comment type="caution">
    <text evidence="2">The sequence shown here is derived from an EMBL/GenBank/DDBJ whole genome shotgun (WGS) entry which is preliminary data.</text>
</comment>
<reference evidence="4 5" key="2">
    <citation type="submission" date="2018-05" db="EMBL/GenBank/DDBJ databases">
        <title>Ignatzschineria dubaiensis sp. nov., isolated from necrotic foot tissues of dromedaries (Camelus dromedarius) and associated maggots in Dubai, United Arab Emirates.</title>
        <authorList>
            <person name="Tsang C.C."/>
            <person name="Tang J.Y.M."/>
            <person name="Fong J.Y.H."/>
            <person name="Kinne J."/>
            <person name="Lee H.H."/>
            <person name="Joseph M."/>
            <person name="Jose S."/>
            <person name="Schuster R.K."/>
            <person name="Tang Y."/>
            <person name="Sivakumar S."/>
            <person name="Chen J.H.K."/>
            <person name="Teng J.L.L."/>
            <person name="Lau S.K.P."/>
            <person name="Wernery U."/>
            <person name="Woo P.C.Y."/>
        </authorList>
    </citation>
    <scope>NUCLEOTIDE SEQUENCE [LARGE SCALE GENOMIC DNA]</scope>
    <source>
        <strain evidence="4">UAE-HKU57</strain>
        <strain evidence="5">UAE-HKU58</strain>
    </source>
</reference>
<feature type="domain" description="Acyclic terpene utilisation N-terminal" evidence="1">
    <location>
        <begin position="70"/>
        <end position="219"/>
    </location>
</feature>
<sequence>MAEKLQKEGALEELRILSPTAILGYGFPLSSFEQGMARHPHVIAVDAGSTDPGPYYLGSGESFTDRAAVKRDLKIMIPAAKEAGIPIIIGSAGGAGAASHLQFTLEIIKEILAEVHLKLKIAVINSELPKESLLSALRAGKITPLAPAEALTEEMLLASSAIVGQMGETPFIEALDQGVDLILAGRAYDPSVFAAFAIREGFDRALALHLGKILECAAIAALPGSGSDSMLGTLRHDHFIVEPLADNRRCTTLSVAAHTLYEKSDPYHLPGPGGALNLTGSKFTQIDERRVAVSGTTFDPSETYGIKLEGARKIGYRTISIAGVSDPIMIEKIEEILAAVKERVIDNFSASNFGEFHLNFNIYGRDGIALLPERADENRAPQELGIIIEACAQTQEEANAICGFARSTALHFGYEGRISTAGNLAFPFSPSDAEMGEVYQFSLYHLLEVASESALFPIEYLEIDGSQCDEPM</sequence>
<organism evidence="2 4">
    <name type="scientific">Ignatzschineria cameli</name>
    <dbReference type="NCBI Taxonomy" id="2182793"/>
    <lineage>
        <taxon>Bacteria</taxon>
        <taxon>Pseudomonadati</taxon>
        <taxon>Pseudomonadota</taxon>
        <taxon>Gammaproteobacteria</taxon>
        <taxon>Cardiobacteriales</taxon>
        <taxon>Ignatzschineriaceae</taxon>
        <taxon>Ignatzschineria</taxon>
    </lineage>
</organism>
<gene>
    <name evidence="2" type="ORF">DC077_02330</name>
    <name evidence="3" type="ORF">DC078_03075</name>
</gene>
<feature type="domain" description="Acyclic terpene utilisation N-terminal" evidence="1">
    <location>
        <begin position="246"/>
        <end position="405"/>
    </location>
</feature>
<dbReference type="Proteomes" id="UP000245059">
    <property type="component" value="Unassembled WGS sequence"/>
</dbReference>
<keyword evidence="2" id="KW-0456">Lyase</keyword>
<protein>
    <submittedName>
        <fullName evidence="2">3-methylaspartate ammonia-lyase</fullName>
    </submittedName>
</protein>
<dbReference type="Pfam" id="PF07287">
    <property type="entry name" value="AtuA"/>
    <property type="match status" value="2"/>
</dbReference>
<evidence type="ECO:0000313" key="3">
    <source>
        <dbReference type="EMBL" id="PWD93822.1"/>
    </source>
</evidence>
<dbReference type="EMBL" id="QEWW01000001">
    <property type="protein sequence ID" value="PWD88130.1"/>
    <property type="molecule type" value="Genomic_DNA"/>
</dbReference>
<proteinExistence type="predicted"/>
<dbReference type="Proteomes" id="UP000245217">
    <property type="component" value="Unassembled WGS sequence"/>
</dbReference>
<dbReference type="OrthoDB" id="9763456at2"/>
<accession>A0A2U2ATS3</accession>
<dbReference type="InterPro" id="IPR010839">
    <property type="entry name" value="AtuA_N"/>
</dbReference>
<evidence type="ECO:0000313" key="2">
    <source>
        <dbReference type="EMBL" id="PWD88130.1"/>
    </source>
</evidence>
<evidence type="ECO:0000313" key="4">
    <source>
        <dbReference type="Proteomes" id="UP000245059"/>
    </source>
</evidence>
<keyword evidence="5" id="KW-1185">Reference proteome</keyword>
<dbReference type="RefSeq" id="WP_109201139.1">
    <property type="nucleotide sequence ID" value="NZ_QEWS01000002.1"/>
</dbReference>
<name>A0A2U2ATS3_9GAMM</name>
<dbReference type="EMBL" id="QEWV01000002">
    <property type="protein sequence ID" value="PWD93822.1"/>
    <property type="molecule type" value="Genomic_DNA"/>
</dbReference>
<evidence type="ECO:0000313" key="5">
    <source>
        <dbReference type="Proteomes" id="UP000245217"/>
    </source>
</evidence>
<dbReference type="AlphaFoldDB" id="A0A2U2ATS3"/>